<dbReference type="SUPFAM" id="SSF48371">
    <property type="entry name" value="ARM repeat"/>
    <property type="match status" value="1"/>
</dbReference>
<proteinExistence type="predicted"/>
<dbReference type="AlphaFoldDB" id="A0A183AMF6"/>
<accession>A0A183AMF6</accession>
<keyword evidence="4" id="KW-1185">Reference proteome</keyword>
<dbReference type="Proteomes" id="UP000272942">
    <property type="component" value="Unassembled WGS sequence"/>
</dbReference>
<dbReference type="WBParaSite" id="ECPE_0000816301-mRNA-1">
    <property type="protein sequence ID" value="ECPE_0000816301-mRNA-1"/>
    <property type="gene ID" value="ECPE_0000816301"/>
</dbReference>
<gene>
    <name evidence="3" type="ORF">ECPE_LOCUS8141</name>
</gene>
<dbReference type="GO" id="GO:0040001">
    <property type="term" value="P:establishment of mitotic spindle localization"/>
    <property type="evidence" value="ECO:0007669"/>
    <property type="project" value="TreeGrafter"/>
</dbReference>
<organism evidence="5">
    <name type="scientific">Echinostoma caproni</name>
    <dbReference type="NCBI Taxonomy" id="27848"/>
    <lineage>
        <taxon>Eukaryota</taxon>
        <taxon>Metazoa</taxon>
        <taxon>Spiralia</taxon>
        <taxon>Lophotrochozoa</taxon>
        <taxon>Platyhelminthes</taxon>
        <taxon>Trematoda</taxon>
        <taxon>Digenea</taxon>
        <taxon>Plagiorchiida</taxon>
        <taxon>Echinostomata</taxon>
        <taxon>Echinostomatoidea</taxon>
        <taxon>Echinostomatidae</taxon>
        <taxon>Echinostoma</taxon>
    </lineage>
</organism>
<evidence type="ECO:0000313" key="3">
    <source>
        <dbReference type="EMBL" id="VDP82846.1"/>
    </source>
</evidence>
<dbReference type="EMBL" id="UZAN01045564">
    <property type="protein sequence ID" value="VDP82846.1"/>
    <property type="molecule type" value="Genomic_DNA"/>
</dbReference>
<dbReference type="GO" id="GO:0005876">
    <property type="term" value="C:spindle microtubule"/>
    <property type="evidence" value="ECO:0007669"/>
    <property type="project" value="TreeGrafter"/>
</dbReference>
<dbReference type="GO" id="GO:0005881">
    <property type="term" value="C:cytoplasmic microtubule"/>
    <property type="evidence" value="ECO:0007669"/>
    <property type="project" value="TreeGrafter"/>
</dbReference>
<dbReference type="InterPro" id="IPR011989">
    <property type="entry name" value="ARM-like"/>
</dbReference>
<keyword evidence="2" id="KW-0812">Transmembrane</keyword>
<dbReference type="OrthoDB" id="46159at2759"/>
<feature type="transmembrane region" description="Helical" evidence="2">
    <location>
        <begin position="387"/>
        <end position="407"/>
    </location>
</feature>
<dbReference type="InterPro" id="IPR016024">
    <property type="entry name" value="ARM-type_fold"/>
</dbReference>
<dbReference type="PANTHER" id="PTHR21567:SF9">
    <property type="entry name" value="CLIP-ASSOCIATING PROTEIN"/>
    <property type="match status" value="1"/>
</dbReference>
<reference evidence="5" key="1">
    <citation type="submission" date="2016-06" db="UniProtKB">
        <authorList>
            <consortium name="WormBaseParasite"/>
        </authorList>
    </citation>
    <scope>IDENTIFICATION</scope>
</reference>
<evidence type="ECO:0000256" key="1">
    <source>
        <dbReference type="SAM" id="MobiDB-lite"/>
    </source>
</evidence>
<feature type="region of interest" description="Disordered" evidence="1">
    <location>
        <begin position="199"/>
        <end position="236"/>
    </location>
</feature>
<feature type="compositionally biased region" description="Low complexity" evidence="1">
    <location>
        <begin position="208"/>
        <end position="219"/>
    </location>
</feature>
<dbReference type="GO" id="GO:0090307">
    <property type="term" value="P:mitotic spindle assembly"/>
    <property type="evidence" value="ECO:0007669"/>
    <property type="project" value="TreeGrafter"/>
</dbReference>
<dbReference type="GO" id="GO:0045180">
    <property type="term" value="C:basal cortex"/>
    <property type="evidence" value="ECO:0007669"/>
    <property type="project" value="TreeGrafter"/>
</dbReference>
<evidence type="ECO:0000313" key="4">
    <source>
        <dbReference type="Proteomes" id="UP000272942"/>
    </source>
</evidence>
<keyword evidence="2" id="KW-1133">Transmembrane helix</keyword>
<dbReference type="Gene3D" id="1.25.10.10">
    <property type="entry name" value="Leucine-rich Repeat Variant"/>
    <property type="match status" value="2"/>
</dbReference>
<sequence length="552" mass="61729">MFADSQGKVVSLFMDTLQFFIKEYNPMLRDWLYTLLIRLLHRQSHEVLGSHQKAIQETLFVLRSHFPLNIQFGTCCRFIMDNTQALNSKVKVCLLEYLKDLILMMSPDAIASPTSEMNHAISRIISWSTEPNFKHFELLILVILSVIDCSTSFDIIQMASRVIIKLYDLNASSFSGILQSLPRSSQDRASEILKTYQKTTTGGGRMDSNLSSSSWKPPSIDQTDRMMSPTDFGQAAYPLDDDNNLSPEAVNNLIRQTSEGIQSLTCGISSGIPTPQRRVSESAVMHSPATYSPRIDSQLSQPVGRTESPAAVLRTMQPSNIISSPGSIQSPLLEPSPVTNSHEQRKSCMLKLIKLLRDGVIQDWDEYFKPTLLILLETLGDDGASSLLFLLLALIATHAIFAVWFTFSPQWTVFTETRALALKVLQELVRTKHELFHEFACLFVIKVLEACRDGEKTVNRAAEECSKTVAQCLPPDLCLSVLTPLINDWSLQINLPAVKMQEQVVRNAPVELISQVVDTIIPGLIVKRLLKLYIDREQASNATSHESLGARS</sequence>
<dbReference type="PANTHER" id="PTHR21567">
    <property type="entry name" value="CLASP"/>
    <property type="match status" value="1"/>
</dbReference>
<dbReference type="GO" id="GO:0008017">
    <property type="term" value="F:microtubule binding"/>
    <property type="evidence" value="ECO:0007669"/>
    <property type="project" value="TreeGrafter"/>
</dbReference>
<keyword evidence="2" id="KW-0472">Membrane</keyword>
<name>A0A183AMF6_9TREM</name>
<evidence type="ECO:0000256" key="2">
    <source>
        <dbReference type="SAM" id="Phobius"/>
    </source>
</evidence>
<dbReference type="GO" id="GO:0000776">
    <property type="term" value="C:kinetochore"/>
    <property type="evidence" value="ECO:0007669"/>
    <property type="project" value="TreeGrafter"/>
</dbReference>
<dbReference type="GO" id="GO:0005815">
    <property type="term" value="C:microtubule organizing center"/>
    <property type="evidence" value="ECO:0007669"/>
    <property type="project" value="TreeGrafter"/>
</dbReference>
<reference evidence="3 4" key="2">
    <citation type="submission" date="2018-11" db="EMBL/GenBank/DDBJ databases">
        <authorList>
            <consortium name="Pathogen Informatics"/>
        </authorList>
    </citation>
    <scope>NUCLEOTIDE SEQUENCE [LARGE SCALE GENOMIC DNA]</scope>
    <source>
        <strain evidence="3 4">Egypt</strain>
    </source>
</reference>
<dbReference type="GO" id="GO:0072686">
    <property type="term" value="C:mitotic spindle"/>
    <property type="evidence" value="ECO:0007669"/>
    <property type="project" value="TreeGrafter"/>
</dbReference>
<protein>
    <submittedName>
        <fullName evidence="5">FAT domain-containing protein</fullName>
    </submittedName>
</protein>
<evidence type="ECO:0000313" key="5">
    <source>
        <dbReference type="WBParaSite" id="ECPE_0000816301-mRNA-1"/>
    </source>
</evidence>